<dbReference type="Pfam" id="PF13181">
    <property type="entry name" value="TPR_8"/>
    <property type="match status" value="1"/>
</dbReference>
<name>A0A0C1QLZ2_9BACT</name>
<keyword evidence="3" id="KW-1185">Reference proteome</keyword>
<dbReference type="AlphaFoldDB" id="A0A0C1QLZ2"/>
<dbReference type="InterPro" id="IPR029063">
    <property type="entry name" value="SAM-dependent_MTases_sf"/>
</dbReference>
<dbReference type="Gene3D" id="2.70.160.11">
    <property type="entry name" value="Hnrnp arginine n-methyltransferase1"/>
    <property type="match status" value="1"/>
</dbReference>
<sequence>MKKKKAHAAGQGPNLSVTNPPRTFFEDTLALFNSRRFDLLDQKINGAVHKWPNHAVVWKAIGVIMLMEGRFKEAIEPLTTAANLAQGDAQLHHNLGVAYLRLEQHENAVPSLQRATSLKPDYAQAFANLGIAQAEIGLLQAAESSYRTALKITKDFPEALNNLGNVLNDQKRYGEAEECFRRAIALKADFAEALNNLGTSLKGLNRLEEAEATYRKALSLMPDYTRAHIGLGHTLLKLRQPDKAAASFRRAIELSPYELEAHDGLSMTLGDTVPLWHLPMMNDKPRNDAYFNALQAAVTPETRVLEIGTGSGLLSMMSARLGARHVTTCEVVTAIADTAASIVKDNGFADQVTVIPKLSTTLKVGVDLEERADLLVSEILSSEFLGEGVLSSIEDAKRRLLKPGARIIPARGSVRIALFGGRDIEMNVRVDEVYGFDLSRFNDIVPPKQYVGRNDLNIELLSDGIGAIHFDFMGTDHFPASRSYGIDVPITRAGRCCGVIQWIRLEMDDTFVFENHPAERNVASGWQHCVYLFKTPIDVQPGQVAQIIASHDIRTCWFFLKKIVTP</sequence>
<dbReference type="CDD" id="cd02440">
    <property type="entry name" value="AdoMet_MTases"/>
    <property type="match status" value="1"/>
</dbReference>
<dbReference type="Pfam" id="PF13424">
    <property type="entry name" value="TPR_12"/>
    <property type="match status" value="1"/>
</dbReference>
<dbReference type="Proteomes" id="UP000031433">
    <property type="component" value="Unassembled WGS sequence"/>
</dbReference>
<dbReference type="PROSITE" id="PS50005">
    <property type="entry name" value="TPR"/>
    <property type="match status" value="4"/>
</dbReference>
<feature type="repeat" description="TPR" evidence="1">
    <location>
        <begin position="157"/>
        <end position="190"/>
    </location>
</feature>
<dbReference type="SMART" id="SM00028">
    <property type="entry name" value="TPR"/>
    <property type="match status" value="6"/>
</dbReference>
<feature type="repeat" description="TPR" evidence="1">
    <location>
        <begin position="225"/>
        <end position="258"/>
    </location>
</feature>
<dbReference type="FunFam" id="3.40.50.150:FF:000071">
    <property type="entry name" value="Protein arginine N-methyltransferase 7"/>
    <property type="match status" value="1"/>
</dbReference>
<evidence type="ECO:0000313" key="2">
    <source>
        <dbReference type="EMBL" id="KIE41657.1"/>
    </source>
</evidence>
<comment type="caution">
    <text evidence="2">The sequence shown here is derived from an EMBL/GenBank/DDBJ whole genome shotgun (WGS) entry which is preliminary data.</text>
</comment>
<dbReference type="GO" id="GO:0016274">
    <property type="term" value="F:protein-arginine N-methyltransferase activity"/>
    <property type="evidence" value="ECO:0007669"/>
    <property type="project" value="InterPro"/>
</dbReference>
<dbReference type="Pfam" id="PF13432">
    <property type="entry name" value="TPR_16"/>
    <property type="match status" value="1"/>
</dbReference>
<gene>
    <name evidence="2" type="ORF">SE37_02955</name>
</gene>
<dbReference type="InterPro" id="IPR025799">
    <property type="entry name" value="Arg_MeTrfase"/>
</dbReference>
<dbReference type="InterPro" id="IPR019734">
    <property type="entry name" value="TPR_rpt"/>
</dbReference>
<dbReference type="PANTHER" id="PTHR11006:SF4">
    <property type="entry name" value="PROTEIN ARGININE N-METHYLTRANSFERASE 7"/>
    <property type="match status" value="1"/>
</dbReference>
<dbReference type="PROSITE" id="PS50293">
    <property type="entry name" value="TPR_REGION"/>
    <property type="match status" value="2"/>
</dbReference>
<dbReference type="SUPFAM" id="SSF53335">
    <property type="entry name" value="S-adenosyl-L-methionine-dependent methyltransferases"/>
    <property type="match status" value="1"/>
</dbReference>
<accession>A0A0C1QLZ2</accession>
<dbReference type="Pfam" id="PF06325">
    <property type="entry name" value="PrmA"/>
    <property type="match status" value="1"/>
</dbReference>
<evidence type="ECO:0000256" key="1">
    <source>
        <dbReference type="PROSITE-ProRule" id="PRU00339"/>
    </source>
</evidence>
<dbReference type="PROSITE" id="PS51678">
    <property type="entry name" value="SAM_MT_PRMT"/>
    <property type="match status" value="1"/>
</dbReference>
<proteinExistence type="predicted"/>
<feature type="repeat" description="TPR" evidence="1">
    <location>
        <begin position="191"/>
        <end position="224"/>
    </location>
</feature>
<feature type="repeat" description="TPR" evidence="1">
    <location>
        <begin position="89"/>
        <end position="122"/>
    </location>
</feature>
<keyword evidence="1" id="KW-0802">TPR repeat</keyword>
<protein>
    <submittedName>
        <fullName evidence="2">Uncharacterized protein</fullName>
    </submittedName>
</protein>
<dbReference type="GO" id="GO:0042054">
    <property type="term" value="F:histone methyltransferase activity"/>
    <property type="evidence" value="ECO:0007669"/>
    <property type="project" value="TreeGrafter"/>
</dbReference>
<reference evidence="2 3" key="1">
    <citation type="submission" date="2015-01" db="EMBL/GenBank/DDBJ databases">
        <title>Genome sequence of the anaerobic bacterium Geobacter soli GSS01, a dissimilatory Fe(III) reducer from soil.</title>
        <authorList>
            <person name="Yang G."/>
            <person name="Zhou S."/>
        </authorList>
    </citation>
    <scope>NUCLEOTIDE SEQUENCE [LARGE SCALE GENOMIC DNA]</scope>
    <source>
        <strain evidence="2 3">GSS01</strain>
    </source>
</reference>
<organism evidence="2 3">
    <name type="scientific">Geobacter soli</name>
    <dbReference type="NCBI Taxonomy" id="1510391"/>
    <lineage>
        <taxon>Bacteria</taxon>
        <taxon>Pseudomonadati</taxon>
        <taxon>Thermodesulfobacteriota</taxon>
        <taxon>Desulfuromonadia</taxon>
        <taxon>Geobacterales</taxon>
        <taxon>Geobacteraceae</taxon>
        <taxon>Geobacter</taxon>
    </lineage>
</organism>
<dbReference type="SUPFAM" id="SSF48452">
    <property type="entry name" value="TPR-like"/>
    <property type="match status" value="1"/>
</dbReference>
<dbReference type="Gene3D" id="1.25.40.10">
    <property type="entry name" value="Tetratricopeptide repeat domain"/>
    <property type="match status" value="2"/>
</dbReference>
<dbReference type="Gene3D" id="3.40.50.150">
    <property type="entry name" value="Vaccinia Virus protein VP39"/>
    <property type="match status" value="1"/>
</dbReference>
<dbReference type="PANTHER" id="PTHR11006">
    <property type="entry name" value="PROTEIN ARGININE N-METHYLTRANSFERASE"/>
    <property type="match status" value="1"/>
</dbReference>
<dbReference type="RefSeq" id="WP_039643490.1">
    <property type="nucleotide sequence ID" value="NZ_JXBL01000001.1"/>
</dbReference>
<evidence type="ECO:0000313" key="3">
    <source>
        <dbReference type="Proteomes" id="UP000031433"/>
    </source>
</evidence>
<dbReference type="InterPro" id="IPR011990">
    <property type="entry name" value="TPR-like_helical_dom_sf"/>
</dbReference>
<dbReference type="EMBL" id="JXBL01000001">
    <property type="protein sequence ID" value="KIE41657.1"/>
    <property type="molecule type" value="Genomic_DNA"/>
</dbReference>